<gene>
    <name evidence="1" type="ORF">GCM10007977_025490</name>
</gene>
<reference evidence="1" key="2">
    <citation type="submission" date="2020-09" db="EMBL/GenBank/DDBJ databases">
        <authorList>
            <person name="Sun Q."/>
            <person name="Ohkuma M."/>
        </authorList>
    </citation>
    <scope>NUCLEOTIDE SEQUENCE</scope>
    <source>
        <strain evidence="1">JCM 19831</strain>
    </source>
</reference>
<evidence type="ECO:0000313" key="2">
    <source>
        <dbReference type="Proteomes" id="UP000642070"/>
    </source>
</evidence>
<accession>A0A917TI49</accession>
<dbReference type="AlphaFoldDB" id="A0A917TI49"/>
<dbReference type="EMBL" id="BMPI01000010">
    <property type="protein sequence ID" value="GGM23178.1"/>
    <property type="molecule type" value="Genomic_DNA"/>
</dbReference>
<reference evidence="1" key="1">
    <citation type="journal article" date="2014" name="Int. J. Syst. Evol. Microbiol.">
        <title>Complete genome sequence of Corynebacterium casei LMG S-19264T (=DSM 44701T), isolated from a smear-ripened cheese.</title>
        <authorList>
            <consortium name="US DOE Joint Genome Institute (JGI-PGF)"/>
            <person name="Walter F."/>
            <person name="Albersmeier A."/>
            <person name="Kalinowski J."/>
            <person name="Ruckert C."/>
        </authorList>
    </citation>
    <scope>NUCLEOTIDE SEQUENCE</scope>
    <source>
        <strain evidence="1">JCM 19831</strain>
    </source>
</reference>
<organism evidence="1 2">
    <name type="scientific">Dactylosporangium sucinum</name>
    <dbReference type="NCBI Taxonomy" id="1424081"/>
    <lineage>
        <taxon>Bacteria</taxon>
        <taxon>Bacillati</taxon>
        <taxon>Actinomycetota</taxon>
        <taxon>Actinomycetes</taxon>
        <taxon>Micromonosporales</taxon>
        <taxon>Micromonosporaceae</taxon>
        <taxon>Dactylosporangium</taxon>
    </lineage>
</organism>
<comment type="caution">
    <text evidence="1">The sequence shown here is derived from an EMBL/GenBank/DDBJ whole genome shotgun (WGS) entry which is preliminary data.</text>
</comment>
<sequence>MTAADVAALAIRIGSARYRYRDELQLHDGIAAVLAAGGVTARREVPLGDRCRIDFLVAGGIGIEVKVDGEAFAVWRQLQRYARRPDIRALLLVTTRARHAAGAPAVLGDVPVTVLVLRGGL</sequence>
<name>A0A917TI49_9ACTN</name>
<evidence type="ECO:0000313" key="1">
    <source>
        <dbReference type="EMBL" id="GGM23178.1"/>
    </source>
</evidence>
<protein>
    <submittedName>
        <fullName evidence="1">Uncharacterized protein</fullName>
    </submittedName>
</protein>
<dbReference type="Proteomes" id="UP000642070">
    <property type="component" value="Unassembled WGS sequence"/>
</dbReference>
<dbReference type="RefSeq" id="WP_190249991.1">
    <property type="nucleotide sequence ID" value="NZ_BMPI01000010.1"/>
</dbReference>
<proteinExistence type="predicted"/>
<keyword evidence="2" id="KW-1185">Reference proteome</keyword>